<gene>
    <name evidence="9" type="ORF">N1496_01405</name>
</gene>
<keyword evidence="2" id="KW-0964">Secreted</keyword>
<keyword evidence="10" id="KW-1185">Reference proteome</keyword>
<evidence type="ECO:0000256" key="6">
    <source>
        <dbReference type="SAM" id="Phobius"/>
    </source>
</evidence>
<protein>
    <submittedName>
        <fullName evidence="9">LPXTG cell wall anchor domain-containing protein</fullName>
    </submittedName>
</protein>
<proteinExistence type="predicted"/>
<organism evidence="9 10">
    <name type="scientific">Streptococcus didelphis</name>
    <dbReference type="NCBI Taxonomy" id="102886"/>
    <lineage>
        <taxon>Bacteria</taxon>
        <taxon>Bacillati</taxon>
        <taxon>Bacillota</taxon>
        <taxon>Bacilli</taxon>
        <taxon>Lactobacillales</taxon>
        <taxon>Streptococcaceae</taxon>
        <taxon>Streptococcus</taxon>
    </lineage>
</organism>
<keyword evidence="6" id="KW-1133">Transmembrane helix</keyword>
<evidence type="ECO:0000313" key="10">
    <source>
        <dbReference type="Proteomes" id="UP001238096"/>
    </source>
</evidence>
<evidence type="ECO:0000256" key="5">
    <source>
        <dbReference type="SAM" id="MobiDB-lite"/>
    </source>
</evidence>
<evidence type="ECO:0000313" key="9">
    <source>
        <dbReference type="EMBL" id="WMB28335.1"/>
    </source>
</evidence>
<evidence type="ECO:0000256" key="3">
    <source>
        <dbReference type="ARBA" id="ARBA00022729"/>
    </source>
</evidence>
<dbReference type="EMBL" id="CP110509">
    <property type="protein sequence ID" value="WMB28335.1"/>
    <property type="molecule type" value="Genomic_DNA"/>
</dbReference>
<evidence type="ECO:0000256" key="7">
    <source>
        <dbReference type="SAM" id="SignalP"/>
    </source>
</evidence>
<evidence type="ECO:0000256" key="1">
    <source>
        <dbReference type="ARBA" id="ARBA00022512"/>
    </source>
</evidence>
<evidence type="ECO:0000256" key="4">
    <source>
        <dbReference type="ARBA" id="ARBA00023088"/>
    </source>
</evidence>
<dbReference type="Proteomes" id="UP001238096">
    <property type="component" value="Chromosome"/>
</dbReference>
<dbReference type="InterPro" id="IPR019931">
    <property type="entry name" value="LPXTG_anchor"/>
</dbReference>
<evidence type="ECO:0000259" key="8">
    <source>
        <dbReference type="Pfam" id="PF00746"/>
    </source>
</evidence>
<accession>A0ABY9LJH7</accession>
<sequence>MAKKRKIVNGFLTLLTLASLNLAVELSNQTVHADILSAESGIQPSQATFSFTATVVDSEGKILAGKPVSLYDITEGKRTLLQTVTSDQNGQALFSNLPINRSISVAVDGEMKGYTLRTSEANTSMAASFTTQGKGTKNPIFSKEAIDIHVLDQDGQALAGKTVSLKADNGRLIETIKTNTDGLAHFNSNILDGTFYDYYVDGIKYGQATPGADRSVFLDANSPSDNPQNPKVKQGTFSFTASAIGKNGKLISGKSVELYDITDGTRKKVSSKVTDDSGKAIFTDLPLSRNISVFIDGQAQGYTVRTSENGDQLSSAFYFDEDGSQLPSYSTKPLTITVLDENGEPISNQYVSLTNSLNQEIAQLKTDKSGKAIFKDKLMEGTFYTFSVNGIKMYALTPGSDVSAYLKADQIRKENDPTNKTKEADKQVQLASSLAKKENVTKSPSQPVTGEKSIKEDKKSPSLPKAGDQAISILSTVGVVIMGIASLFLIILKKDKLS</sequence>
<name>A0ABY9LJH7_9STRE</name>
<feature type="domain" description="Gram-positive cocci surface proteins LPxTG" evidence="8">
    <location>
        <begin position="456"/>
        <end position="494"/>
    </location>
</feature>
<feature type="signal peptide" evidence="7">
    <location>
        <begin position="1"/>
        <end position="23"/>
    </location>
</feature>
<keyword evidence="6" id="KW-0472">Membrane</keyword>
<keyword evidence="6" id="KW-0812">Transmembrane</keyword>
<dbReference type="Pfam" id="PF00746">
    <property type="entry name" value="Gram_pos_anchor"/>
    <property type="match status" value="1"/>
</dbReference>
<dbReference type="RefSeq" id="WP_018365858.1">
    <property type="nucleotide sequence ID" value="NZ_CP110509.1"/>
</dbReference>
<feature type="region of interest" description="Disordered" evidence="5">
    <location>
        <begin position="432"/>
        <end position="465"/>
    </location>
</feature>
<keyword evidence="1" id="KW-0134">Cell wall</keyword>
<feature type="transmembrane region" description="Helical" evidence="6">
    <location>
        <begin position="470"/>
        <end position="492"/>
    </location>
</feature>
<keyword evidence="3 7" id="KW-0732">Signal</keyword>
<dbReference type="Gene3D" id="2.60.40.10">
    <property type="entry name" value="Immunoglobulins"/>
    <property type="match status" value="2"/>
</dbReference>
<dbReference type="InterPro" id="IPR013783">
    <property type="entry name" value="Ig-like_fold"/>
</dbReference>
<reference evidence="10" key="1">
    <citation type="submission" date="2022-10" db="EMBL/GenBank/DDBJ databases">
        <title>Streptococcus didelphis as causative of fatal infections in opossums (Didelphis albiventris).</title>
        <authorList>
            <person name="Breyer G.M."/>
            <person name="Da Silva M.E.R.J."/>
            <person name="Siqueira F.M."/>
        </authorList>
    </citation>
    <scope>NUCLEOTIDE SEQUENCE [LARGE SCALE GENOMIC DNA]</scope>
    <source>
        <strain evidence="10">LBVP101/21</strain>
    </source>
</reference>
<keyword evidence="4" id="KW-0572">Peptidoglycan-anchor</keyword>
<feature type="chain" id="PRO_5045544758" evidence="7">
    <location>
        <begin position="24"/>
        <end position="498"/>
    </location>
</feature>
<evidence type="ECO:0000256" key="2">
    <source>
        <dbReference type="ARBA" id="ARBA00022525"/>
    </source>
</evidence>
<dbReference type="NCBIfam" id="TIGR01167">
    <property type="entry name" value="LPXTG_anchor"/>
    <property type="match status" value="1"/>
</dbReference>